<proteinExistence type="predicted"/>
<gene>
    <name evidence="2" type="ORF">CLV72_10551</name>
</gene>
<dbReference type="InterPro" id="IPR022742">
    <property type="entry name" value="Hydrolase_4"/>
</dbReference>
<dbReference type="SUPFAM" id="SSF53474">
    <property type="entry name" value="alpha/beta-Hydrolases"/>
    <property type="match status" value="1"/>
</dbReference>
<evidence type="ECO:0000313" key="3">
    <source>
        <dbReference type="Proteomes" id="UP000237846"/>
    </source>
</evidence>
<accession>A0A2T0Q1Q1</accession>
<dbReference type="Gene3D" id="3.40.50.1820">
    <property type="entry name" value="alpha/beta hydrolase"/>
    <property type="match status" value="1"/>
</dbReference>
<dbReference type="InterPro" id="IPR053145">
    <property type="entry name" value="AB_hydrolase_Est10"/>
</dbReference>
<protein>
    <recommendedName>
        <fullName evidence="1">Serine aminopeptidase S33 domain-containing protein</fullName>
    </recommendedName>
</protein>
<organism evidence="2 3">
    <name type="scientific">Allonocardiopsis opalescens</name>
    <dbReference type="NCBI Taxonomy" id="1144618"/>
    <lineage>
        <taxon>Bacteria</taxon>
        <taxon>Bacillati</taxon>
        <taxon>Actinomycetota</taxon>
        <taxon>Actinomycetes</taxon>
        <taxon>Streptosporangiales</taxon>
        <taxon>Allonocardiopsis</taxon>
    </lineage>
</organism>
<dbReference type="AlphaFoldDB" id="A0A2T0Q1Q1"/>
<dbReference type="PANTHER" id="PTHR43265">
    <property type="entry name" value="ESTERASE ESTD"/>
    <property type="match status" value="1"/>
</dbReference>
<dbReference type="Proteomes" id="UP000237846">
    <property type="component" value="Unassembled WGS sequence"/>
</dbReference>
<reference evidence="2 3" key="1">
    <citation type="submission" date="2018-03" db="EMBL/GenBank/DDBJ databases">
        <title>Genomic Encyclopedia of Archaeal and Bacterial Type Strains, Phase II (KMG-II): from individual species to whole genera.</title>
        <authorList>
            <person name="Goeker M."/>
        </authorList>
    </citation>
    <scope>NUCLEOTIDE SEQUENCE [LARGE SCALE GENOMIC DNA]</scope>
    <source>
        <strain evidence="2 3">DSM 45601</strain>
    </source>
</reference>
<keyword evidence="3" id="KW-1185">Reference proteome</keyword>
<sequence length="322" mass="33993">MSMRDTGAMPPAPRARPVRFAGSAVSLAGSLTLPGREAPSPGVVMVGGSGPTDRDNDVYFPPIRRHLAAAGFAVLCYDKRGVGESSGDWRAATMDDLAADAAAALDFLRARPGVRADAVGLFGHSEGGWVVLRAAAGREDAAWVVTCGCPGTTPAVQERHALAGALGRARTTAAETERALALYDRLVEAGRVGADFAAAKRLLGAAGRPRAFLEHYWARVDERLWPFLTRKNDHDPVPDALRLRGPHLAVFGGADELVPVAESVRLFGAAACHPLRSKRATLTVEVVPGADHRVQTGGTRLAAGYLDMLTRWITARTPEAPG</sequence>
<dbReference type="PANTHER" id="PTHR43265:SF1">
    <property type="entry name" value="ESTERASE ESTD"/>
    <property type="match status" value="1"/>
</dbReference>
<feature type="domain" description="Serine aminopeptidase S33" evidence="1">
    <location>
        <begin position="64"/>
        <end position="147"/>
    </location>
</feature>
<dbReference type="InterPro" id="IPR029058">
    <property type="entry name" value="AB_hydrolase_fold"/>
</dbReference>
<evidence type="ECO:0000259" key="1">
    <source>
        <dbReference type="Pfam" id="PF12146"/>
    </source>
</evidence>
<dbReference type="GO" id="GO:0052689">
    <property type="term" value="F:carboxylic ester hydrolase activity"/>
    <property type="evidence" value="ECO:0007669"/>
    <property type="project" value="TreeGrafter"/>
</dbReference>
<dbReference type="Pfam" id="PF12146">
    <property type="entry name" value="Hydrolase_4"/>
    <property type="match status" value="1"/>
</dbReference>
<comment type="caution">
    <text evidence="2">The sequence shown here is derived from an EMBL/GenBank/DDBJ whole genome shotgun (WGS) entry which is preliminary data.</text>
</comment>
<name>A0A2T0Q1Q1_9ACTN</name>
<evidence type="ECO:0000313" key="2">
    <source>
        <dbReference type="EMBL" id="PRX97701.1"/>
    </source>
</evidence>
<dbReference type="EMBL" id="PVZC01000005">
    <property type="protein sequence ID" value="PRX97701.1"/>
    <property type="molecule type" value="Genomic_DNA"/>
</dbReference>